<evidence type="ECO:0008006" key="4">
    <source>
        <dbReference type="Google" id="ProtNLM"/>
    </source>
</evidence>
<dbReference type="AlphaFoldDB" id="A0A0R1RVX7"/>
<sequence>MRRLSTILMCFATFLMLTACGKSVSAKLQPNNGGFNAVVTGKSKAKKVYWQVDDTIHSVKTTNETFTIKVPYQVKANRVTLSDQADLTNPTYLDGPKTTSLISWFNFIAQYNPLAQKQGIGVFDTTPVIGIRTDQVDEQTAIAMNVSDSQILGISIKALDATKNPLFKKYLTTFTTSLGTNTDTIDKLVTQAIKNPNQLKKTTNHGVLYTAITMTGQKQSITQVSMSHAQ</sequence>
<accession>A0A0R1RVX7</accession>
<comment type="caution">
    <text evidence="2">The sequence shown here is derived from an EMBL/GenBank/DDBJ whole genome shotgun (WGS) entry which is preliminary data.</text>
</comment>
<dbReference type="eggNOG" id="ENOG5030B67">
    <property type="taxonomic scope" value="Bacteria"/>
</dbReference>
<dbReference type="OrthoDB" id="2313388at2"/>
<dbReference type="EMBL" id="AZEX01000024">
    <property type="protein sequence ID" value="KRL61248.1"/>
    <property type="molecule type" value="Genomic_DNA"/>
</dbReference>
<organism evidence="2 3">
    <name type="scientific">Latilactobacillus fuchuensis DSM 14340 = JCM 11249</name>
    <dbReference type="NCBI Taxonomy" id="1423747"/>
    <lineage>
        <taxon>Bacteria</taxon>
        <taxon>Bacillati</taxon>
        <taxon>Bacillota</taxon>
        <taxon>Bacilli</taxon>
        <taxon>Lactobacillales</taxon>
        <taxon>Lactobacillaceae</taxon>
        <taxon>Latilactobacillus</taxon>
    </lineage>
</organism>
<keyword evidence="1" id="KW-0732">Signal</keyword>
<dbReference type="PROSITE" id="PS51257">
    <property type="entry name" value="PROKAR_LIPOPROTEIN"/>
    <property type="match status" value="1"/>
</dbReference>
<protein>
    <recommendedName>
        <fullName evidence="4">Lipoprotein</fullName>
    </recommendedName>
</protein>
<reference evidence="2 3" key="1">
    <citation type="journal article" date="2015" name="Genome Announc.">
        <title>Expanding the biotechnology potential of lactobacilli through comparative genomics of 213 strains and associated genera.</title>
        <authorList>
            <person name="Sun Z."/>
            <person name="Harris H.M."/>
            <person name="McCann A."/>
            <person name="Guo C."/>
            <person name="Argimon S."/>
            <person name="Zhang W."/>
            <person name="Yang X."/>
            <person name="Jeffery I.B."/>
            <person name="Cooney J.C."/>
            <person name="Kagawa T.F."/>
            <person name="Liu W."/>
            <person name="Song Y."/>
            <person name="Salvetti E."/>
            <person name="Wrobel A."/>
            <person name="Rasinkangas P."/>
            <person name="Parkhill J."/>
            <person name="Rea M.C."/>
            <person name="O'Sullivan O."/>
            <person name="Ritari J."/>
            <person name="Douillard F.P."/>
            <person name="Paul Ross R."/>
            <person name="Yang R."/>
            <person name="Briner A.E."/>
            <person name="Felis G.E."/>
            <person name="de Vos W.M."/>
            <person name="Barrangou R."/>
            <person name="Klaenhammer T.R."/>
            <person name="Caufield P.W."/>
            <person name="Cui Y."/>
            <person name="Zhang H."/>
            <person name="O'Toole P.W."/>
        </authorList>
    </citation>
    <scope>NUCLEOTIDE SEQUENCE [LARGE SCALE GENOMIC DNA]</scope>
    <source>
        <strain evidence="2 3">DSM 14340</strain>
    </source>
</reference>
<feature type="signal peptide" evidence="1">
    <location>
        <begin position="1"/>
        <end position="21"/>
    </location>
</feature>
<dbReference type="Proteomes" id="UP000051264">
    <property type="component" value="Unassembled WGS sequence"/>
</dbReference>
<evidence type="ECO:0000313" key="3">
    <source>
        <dbReference type="Proteomes" id="UP000051264"/>
    </source>
</evidence>
<name>A0A0R1RVX7_9LACO</name>
<evidence type="ECO:0000313" key="2">
    <source>
        <dbReference type="EMBL" id="KRL61248.1"/>
    </source>
</evidence>
<dbReference type="STRING" id="1423747.FC69_GL000896"/>
<feature type="chain" id="PRO_5039558954" description="Lipoprotein" evidence="1">
    <location>
        <begin position="22"/>
        <end position="230"/>
    </location>
</feature>
<gene>
    <name evidence="2" type="ORF">FC69_GL000896</name>
</gene>
<proteinExistence type="predicted"/>
<dbReference type="PATRIC" id="fig|1423747.3.peg.916"/>
<dbReference type="RefSeq" id="WP_056950228.1">
    <property type="nucleotide sequence ID" value="NZ_AZEX01000024.1"/>
</dbReference>
<evidence type="ECO:0000256" key="1">
    <source>
        <dbReference type="SAM" id="SignalP"/>
    </source>
</evidence>